<gene>
    <name evidence="1" type="ORF">CFOL_v3_31397</name>
</gene>
<dbReference type="OrthoDB" id="194386at2759"/>
<sequence length="122" mass="13910">MQAILTHGDLSTLANMKLNLELKQLRTNTDVLGRAIGDPKMVSFYHYGSIFHAMFLQRILFLLVSGLGADVIYDPSCLPHLVYDRSSIRLFTVLSMKDFSNHVLLVKMDKICKTNLETFLLY</sequence>
<organism evidence="1 2">
    <name type="scientific">Cephalotus follicularis</name>
    <name type="common">Albany pitcher plant</name>
    <dbReference type="NCBI Taxonomy" id="3775"/>
    <lineage>
        <taxon>Eukaryota</taxon>
        <taxon>Viridiplantae</taxon>
        <taxon>Streptophyta</taxon>
        <taxon>Embryophyta</taxon>
        <taxon>Tracheophyta</taxon>
        <taxon>Spermatophyta</taxon>
        <taxon>Magnoliopsida</taxon>
        <taxon>eudicotyledons</taxon>
        <taxon>Gunneridae</taxon>
        <taxon>Pentapetalae</taxon>
        <taxon>rosids</taxon>
        <taxon>fabids</taxon>
        <taxon>Oxalidales</taxon>
        <taxon>Cephalotaceae</taxon>
        <taxon>Cephalotus</taxon>
    </lineage>
</organism>
<dbReference type="AlphaFoldDB" id="A0A1Q3D6P2"/>
<keyword evidence="2" id="KW-1185">Reference proteome</keyword>
<comment type="caution">
    <text evidence="1">The sequence shown here is derived from an EMBL/GenBank/DDBJ whole genome shotgun (WGS) entry which is preliminary data.</text>
</comment>
<name>A0A1Q3D6P2_CEPFO</name>
<evidence type="ECO:0000313" key="2">
    <source>
        <dbReference type="Proteomes" id="UP000187406"/>
    </source>
</evidence>
<protein>
    <submittedName>
        <fullName evidence="1">Uncharacterized protein</fullName>
    </submittedName>
</protein>
<evidence type="ECO:0000313" key="1">
    <source>
        <dbReference type="EMBL" id="GAV87973.1"/>
    </source>
</evidence>
<proteinExistence type="predicted"/>
<dbReference type="Proteomes" id="UP000187406">
    <property type="component" value="Unassembled WGS sequence"/>
</dbReference>
<reference evidence="2" key="1">
    <citation type="submission" date="2016-04" db="EMBL/GenBank/DDBJ databases">
        <title>Cephalotus genome sequencing.</title>
        <authorList>
            <person name="Fukushima K."/>
            <person name="Hasebe M."/>
            <person name="Fang X."/>
        </authorList>
    </citation>
    <scope>NUCLEOTIDE SEQUENCE [LARGE SCALE GENOMIC DNA]</scope>
    <source>
        <strain evidence="2">cv. St1</strain>
    </source>
</reference>
<dbReference type="InParanoid" id="A0A1Q3D6P2"/>
<dbReference type="STRING" id="3775.A0A1Q3D6P2"/>
<dbReference type="EMBL" id="BDDD01004608">
    <property type="protein sequence ID" value="GAV87973.1"/>
    <property type="molecule type" value="Genomic_DNA"/>
</dbReference>
<accession>A0A1Q3D6P2</accession>